<dbReference type="PANTHER" id="PTHR12307">
    <property type="entry name" value="PROTEIN PHOSPHATASE 1 REGULATORY SUBUNIT"/>
    <property type="match status" value="1"/>
</dbReference>
<dbReference type="GO" id="GO:0008157">
    <property type="term" value="F:protein phosphatase 1 binding"/>
    <property type="evidence" value="ECO:0007669"/>
    <property type="project" value="TreeGrafter"/>
</dbReference>
<reference evidence="3" key="1">
    <citation type="journal article" date="2020" name="Stud. Mycol.">
        <title>101 Dothideomycetes genomes: a test case for predicting lifestyles and emergence of pathogens.</title>
        <authorList>
            <person name="Haridas S."/>
            <person name="Albert R."/>
            <person name="Binder M."/>
            <person name="Bloem J."/>
            <person name="Labutti K."/>
            <person name="Salamov A."/>
            <person name="Andreopoulos B."/>
            <person name="Baker S."/>
            <person name="Barry K."/>
            <person name="Bills G."/>
            <person name="Bluhm B."/>
            <person name="Cannon C."/>
            <person name="Castanera R."/>
            <person name="Culley D."/>
            <person name="Daum C."/>
            <person name="Ezra D."/>
            <person name="Gonzalez J."/>
            <person name="Henrissat B."/>
            <person name="Kuo A."/>
            <person name="Liang C."/>
            <person name="Lipzen A."/>
            <person name="Lutzoni F."/>
            <person name="Magnuson J."/>
            <person name="Mondo S."/>
            <person name="Nolan M."/>
            <person name="Ohm R."/>
            <person name="Pangilinan J."/>
            <person name="Park H.-J."/>
            <person name="Ramirez L."/>
            <person name="Alfaro M."/>
            <person name="Sun H."/>
            <person name="Tritt A."/>
            <person name="Yoshinaga Y."/>
            <person name="Zwiers L.-H."/>
            <person name="Turgeon B."/>
            <person name="Goodwin S."/>
            <person name="Spatafora J."/>
            <person name="Crous P."/>
            <person name="Grigoriev I."/>
        </authorList>
    </citation>
    <scope>NUCLEOTIDE SEQUENCE</scope>
    <source>
        <strain evidence="3">CBS 123094</strain>
    </source>
</reference>
<keyword evidence="4" id="KW-1185">Reference proteome</keyword>
<dbReference type="AlphaFoldDB" id="A0A6A5W6T5"/>
<dbReference type="Pfam" id="PF03370">
    <property type="entry name" value="CBM_21"/>
    <property type="match status" value="1"/>
</dbReference>
<protein>
    <submittedName>
        <fullName evidence="3">Carbohydrate-binding module family 21 protein</fullName>
    </submittedName>
</protein>
<dbReference type="OrthoDB" id="1881at2759"/>
<name>A0A6A5W6T5_9PLEO</name>
<dbReference type="GO" id="GO:0005979">
    <property type="term" value="P:regulation of glycogen biosynthetic process"/>
    <property type="evidence" value="ECO:0007669"/>
    <property type="project" value="TreeGrafter"/>
</dbReference>
<evidence type="ECO:0000256" key="1">
    <source>
        <dbReference type="SAM" id="MobiDB-lite"/>
    </source>
</evidence>
<dbReference type="InterPro" id="IPR038175">
    <property type="entry name" value="CBM21_dom_sf"/>
</dbReference>
<feature type="region of interest" description="Disordered" evidence="1">
    <location>
        <begin position="362"/>
        <end position="387"/>
    </location>
</feature>
<sequence length="550" mass="61600">MLSNSKSELVRITQRIETHSEALSRLSNNQPTIEKQQHEAKIGTIDVLSALSNIVREQVRFGKDFTKLCQAWDPISHPNDAVPASMGRRLRKWHQSFPQTIQKLETRAQSLVVSTQAYKISVTEFASAIQILHRDGILETENLVEKIQNACVQEAKRLIQARESLIKARDRLSMDKSKLELDAKQLETRVDNYRPNHDGKFFSIYGGTLGLASVGMLAVCPPAGAIMGAISLGSSLLGLGITESSISKRKNLERDAAELSCRALKMTADAGKLEHNANDYTEHFDAVTAAAVAVKYLFSILNPMKSRAEILERASIQQCSKSSSVGLRVSGIHSSSAALMVGTSHEHLIDCVEAILSDFSYSDTDDRDPDPEWEISTPNLPSKPRENDTSLVRLEDIVLFQNHILIGTVAVKDLAFAKSVTARCTPDSRKTASEVEAEYAEDMRWMKSLDGMDRFRFAINLAQLSECVPKVVRICVKYSVNGAVHWDNNNGRNFKIQLLSDDLKLYRVLDELVAGLKELKVYENVMRHVRVLEDRDDYEELVRRRSVQEM</sequence>
<dbReference type="Gene3D" id="2.60.40.2440">
    <property type="entry name" value="Carbohydrate binding type-21 domain"/>
    <property type="match status" value="1"/>
</dbReference>
<dbReference type="GO" id="GO:2001069">
    <property type="term" value="F:glycogen binding"/>
    <property type="evidence" value="ECO:0007669"/>
    <property type="project" value="TreeGrafter"/>
</dbReference>
<dbReference type="InterPro" id="IPR050782">
    <property type="entry name" value="PP1_regulatory_subunit_3"/>
</dbReference>
<organism evidence="3 4">
    <name type="scientific">Amniculicola lignicola CBS 123094</name>
    <dbReference type="NCBI Taxonomy" id="1392246"/>
    <lineage>
        <taxon>Eukaryota</taxon>
        <taxon>Fungi</taxon>
        <taxon>Dikarya</taxon>
        <taxon>Ascomycota</taxon>
        <taxon>Pezizomycotina</taxon>
        <taxon>Dothideomycetes</taxon>
        <taxon>Pleosporomycetidae</taxon>
        <taxon>Pleosporales</taxon>
        <taxon>Amniculicolaceae</taxon>
        <taxon>Amniculicola</taxon>
    </lineage>
</organism>
<feature type="domain" description="CBM21" evidence="2">
    <location>
        <begin position="384"/>
        <end position="497"/>
    </location>
</feature>
<proteinExistence type="predicted"/>
<dbReference type="PROSITE" id="PS51159">
    <property type="entry name" value="CBM21"/>
    <property type="match status" value="1"/>
</dbReference>
<dbReference type="EMBL" id="ML977613">
    <property type="protein sequence ID" value="KAF1997492.1"/>
    <property type="molecule type" value="Genomic_DNA"/>
</dbReference>
<evidence type="ECO:0000313" key="4">
    <source>
        <dbReference type="Proteomes" id="UP000799779"/>
    </source>
</evidence>
<dbReference type="InterPro" id="IPR005036">
    <property type="entry name" value="CBM21_dom"/>
</dbReference>
<evidence type="ECO:0000259" key="2">
    <source>
        <dbReference type="PROSITE" id="PS51159"/>
    </source>
</evidence>
<dbReference type="Proteomes" id="UP000799779">
    <property type="component" value="Unassembled WGS sequence"/>
</dbReference>
<dbReference type="PANTHER" id="PTHR12307:SF36">
    <property type="entry name" value="GLYCOGEN-BINDING SUBUNIT 76A"/>
    <property type="match status" value="1"/>
</dbReference>
<feature type="compositionally biased region" description="Acidic residues" evidence="1">
    <location>
        <begin position="363"/>
        <end position="373"/>
    </location>
</feature>
<gene>
    <name evidence="3" type="ORF">P154DRAFT_578908</name>
</gene>
<evidence type="ECO:0000313" key="3">
    <source>
        <dbReference type="EMBL" id="KAF1997492.1"/>
    </source>
</evidence>
<accession>A0A6A5W6T5</accession>
<dbReference type="GO" id="GO:0000164">
    <property type="term" value="C:protein phosphatase type 1 complex"/>
    <property type="evidence" value="ECO:0007669"/>
    <property type="project" value="TreeGrafter"/>
</dbReference>